<feature type="domain" description="P-type ATPase A" evidence="18">
    <location>
        <begin position="134"/>
        <end position="222"/>
    </location>
</feature>
<keyword evidence="4 16" id="KW-0633">Potassium transport</keyword>
<accession>A0ABT9MX22</accession>
<feature type="binding site" evidence="16">
    <location>
        <begin position="402"/>
        <end position="409"/>
    </location>
    <ligand>
        <name>ATP</name>
        <dbReference type="ChEBI" id="CHEBI:30616"/>
    </ligand>
</feature>
<dbReference type="InterPro" id="IPR036412">
    <property type="entry name" value="HAD-like_sf"/>
</dbReference>
<keyword evidence="7 16" id="KW-0479">Metal-binding</keyword>
<dbReference type="Gene3D" id="2.70.150.10">
    <property type="entry name" value="Calcium-transporting ATPase, cytoplasmic transduction domain A"/>
    <property type="match status" value="1"/>
</dbReference>
<keyword evidence="20" id="KW-1185">Reference proteome</keyword>
<dbReference type="SFLD" id="SFLDF00027">
    <property type="entry name" value="p-type_atpase"/>
    <property type="match status" value="1"/>
</dbReference>
<dbReference type="Proteomes" id="UP001240984">
    <property type="component" value="Unassembled WGS sequence"/>
</dbReference>
<evidence type="ECO:0000256" key="12">
    <source>
        <dbReference type="ARBA" id="ARBA00022967"/>
    </source>
</evidence>
<evidence type="ECO:0000256" key="1">
    <source>
        <dbReference type="ARBA" id="ARBA00004651"/>
    </source>
</evidence>
<reference evidence="19 20" key="1">
    <citation type="submission" date="2023-07" db="EMBL/GenBank/DDBJ databases">
        <title>Sequencing the genomes of 1000 actinobacteria strains.</title>
        <authorList>
            <person name="Klenk H.-P."/>
        </authorList>
    </citation>
    <scope>NUCLEOTIDE SEQUENCE [LARGE SCALE GENOMIC DNA]</scope>
    <source>
        <strain evidence="19 20">DSM 44710</strain>
    </source>
</reference>
<evidence type="ECO:0000256" key="9">
    <source>
        <dbReference type="ARBA" id="ARBA00022840"/>
    </source>
</evidence>
<feature type="region of interest" description="Disordered" evidence="17">
    <location>
        <begin position="410"/>
        <end position="484"/>
    </location>
</feature>
<evidence type="ECO:0000256" key="13">
    <source>
        <dbReference type="ARBA" id="ARBA00022989"/>
    </source>
</evidence>
<evidence type="ECO:0000256" key="11">
    <source>
        <dbReference type="ARBA" id="ARBA00022958"/>
    </source>
</evidence>
<dbReference type="PANTHER" id="PTHR43743:SF1">
    <property type="entry name" value="POTASSIUM-TRANSPORTING ATPASE ATP-BINDING SUBUNIT"/>
    <property type="match status" value="1"/>
</dbReference>
<dbReference type="Gene3D" id="1.20.1110.10">
    <property type="entry name" value="Calcium-transporting ATPase, transmembrane domain"/>
    <property type="match status" value="1"/>
</dbReference>
<dbReference type="Pfam" id="PF00122">
    <property type="entry name" value="E1-E2_ATPase"/>
    <property type="match status" value="1"/>
</dbReference>
<dbReference type="SFLD" id="SFLDG00002">
    <property type="entry name" value="C1.7:_P-type_atpase_like"/>
    <property type="match status" value="1"/>
</dbReference>
<feature type="active site" description="4-aspartylphosphate intermediate" evidence="16">
    <location>
        <position position="335"/>
    </location>
</feature>
<feature type="transmembrane region" description="Helical" evidence="16">
    <location>
        <begin position="233"/>
        <end position="260"/>
    </location>
</feature>
<dbReference type="SUPFAM" id="SSF56784">
    <property type="entry name" value="HAD-like"/>
    <property type="match status" value="1"/>
</dbReference>
<dbReference type="Gene3D" id="3.40.1110.10">
    <property type="entry name" value="Calcium-transporting ATPase, cytoplasmic domain N"/>
    <property type="match status" value="1"/>
</dbReference>
<keyword evidence="3 16" id="KW-1003">Cell membrane</keyword>
<dbReference type="InterPro" id="IPR001757">
    <property type="entry name" value="P_typ_ATPase"/>
</dbReference>
<comment type="function">
    <text evidence="16">Part of the high-affinity ATP-driven potassium transport (or Kdp) system, which catalyzes the hydrolysis of ATP coupled with the electrogenic transport of potassium into the cytoplasm. This subunit is responsible for energy coupling to the transport system and for the release of the potassium ions to the cytoplasm.</text>
</comment>
<dbReference type="EC" id="7.2.2.6" evidence="16"/>
<feature type="binding site" evidence="16">
    <location>
        <position position="623"/>
    </location>
    <ligand>
        <name>Mg(2+)</name>
        <dbReference type="ChEBI" id="CHEBI:18420"/>
    </ligand>
</feature>
<dbReference type="InterPro" id="IPR059000">
    <property type="entry name" value="ATPase_P-type_domA"/>
</dbReference>
<feature type="transmembrane region" description="Helical" evidence="16">
    <location>
        <begin position="685"/>
        <end position="703"/>
    </location>
</feature>
<dbReference type="InterPro" id="IPR023299">
    <property type="entry name" value="ATPase_P-typ_cyto_dom_N"/>
</dbReference>
<organism evidence="19 20">
    <name type="scientific">Catenuloplanes nepalensis</name>
    <dbReference type="NCBI Taxonomy" id="587533"/>
    <lineage>
        <taxon>Bacteria</taxon>
        <taxon>Bacillati</taxon>
        <taxon>Actinomycetota</taxon>
        <taxon>Actinomycetes</taxon>
        <taxon>Micromonosporales</taxon>
        <taxon>Micromonosporaceae</taxon>
        <taxon>Catenuloplanes</taxon>
    </lineage>
</organism>
<keyword evidence="10 16" id="KW-0460">Magnesium</keyword>
<dbReference type="Gene3D" id="3.40.50.1000">
    <property type="entry name" value="HAD superfamily/HAD-like"/>
    <property type="match status" value="1"/>
</dbReference>
<feature type="transmembrane region" description="Helical" evidence="16">
    <location>
        <begin position="755"/>
        <end position="780"/>
    </location>
</feature>
<feature type="compositionally biased region" description="Low complexity" evidence="17">
    <location>
        <begin position="414"/>
        <end position="475"/>
    </location>
</feature>
<evidence type="ECO:0000256" key="6">
    <source>
        <dbReference type="ARBA" id="ARBA00022692"/>
    </source>
</evidence>
<comment type="similarity">
    <text evidence="16">Belongs to the cation transport ATPase (P-type) (TC 3.A.3) family. Type IA subfamily.</text>
</comment>
<keyword evidence="5 16" id="KW-0597">Phosphoprotein</keyword>
<keyword evidence="9 16" id="KW-0067">ATP-binding</keyword>
<evidence type="ECO:0000313" key="20">
    <source>
        <dbReference type="Proteomes" id="UP001240984"/>
    </source>
</evidence>
<evidence type="ECO:0000256" key="3">
    <source>
        <dbReference type="ARBA" id="ARBA00022475"/>
    </source>
</evidence>
<dbReference type="InterPro" id="IPR044492">
    <property type="entry name" value="P_typ_ATPase_HD_dom"/>
</dbReference>
<name>A0ABT9MX22_9ACTN</name>
<dbReference type="CDD" id="cd02078">
    <property type="entry name" value="P-type_ATPase_K"/>
    <property type="match status" value="1"/>
</dbReference>
<comment type="subcellular location">
    <subcellularLocation>
        <location evidence="1 16">Cell membrane</location>
        <topology evidence="1 16">Multi-pass membrane protein</topology>
    </subcellularLocation>
</comment>
<dbReference type="NCBIfam" id="TIGR01494">
    <property type="entry name" value="ATPase_P-type"/>
    <property type="match status" value="2"/>
</dbReference>
<keyword evidence="14 16" id="KW-0406">Ion transport</keyword>
<dbReference type="SFLD" id="SFLDS00003">
    <property type="entry name" value="Haloacid_Dehalogenase"/>
    <property type="match status" value="1"/>
</dbReference>
<feature type="binding site" evidence="16">
    <location>
        <position position="376"/>
    </location>
    <ligand>
        <name>ATP</name>
        <dbReference type="ChEBI" id="CHEBI:30616"/>
    </ligand>
</feature>
<sequence>MTTTLEEPPVVTGTTPKKTVGGGLLDPKQLVRSLPDALRKLDPRVMWRNPVMLIVEIGAVFTTVLAVTAPSGFAVAITIWLWLTVIFANLAEAVAEGRGKAQAATLRAAKKDTVANRLVGWRPGARPSSWTDEGVAAGELRQGDIVEVTAGQIIPGDGDVVEGIASVDESAITGESAPVIRESGGDRSAVTGGTRVLSDRIVVRITQKPGESFIDRMISLVEGSNRQKTPNEVALNILLAALTIIFLLAVVTLQPLAIFAKGWQAAAPDTLALDGDGVTGIVLVSLLVCLIPTTIGALLSAIGIAGMDRLVQRNVLAMSGRAVEAAGDVSTLLLDKTGTITLGNRQASEFLPAPGVTETDLADAAQLSSLADGTPEGRSVVVLAKDFGYREREVEHAVFVEFTAQTRMSGVDLPATGSGTRPGAAGTTPGATGAETGTASAETSAASAETATASAETGTPSAETGTASAETGAADASREAGAGGAVRRIRKGAAGAVLAWVRENGGTPAPDIADLVERVSASGGTPLVVATHTDGEPARALGVIHLKDVVKPGMRERFDEMRRMGIRTVMITGDNPVTAKAIAEEAGVDDFLAEAKPEDKLALIRREQEGGRLVAMTGDGTNDAPALAQADVGVAMNTGTSAAKEAGNMVDLDSDPTKLIEIVEIGKQLLITRGALTTFSIANDIAKYFAIIPAMFAGIHPGLDALNIMRLDSPTTAILAAVIFNALVIVALIPLALRGVRYRPSSAAALLSRNLWIYGLGGIIAPFIGIKIIDLLISIVPGL</sequence>
<evidence type="ECO:0000259" key="18">
    <source>
        <dbReference type="Pfam" id="PF00122"/>
    </source>
</evidence>
<keyword evidence="11 16" id="KW-0630">Potassium</keyword>
<dbReference type="InterPro" id="IPR006391">
    <property type="entry name" value="P-type_ATPase_bsu_IA"/>
</dbReference>
<dbReference type="PROSITE" id="PS00154">
    <property type="entry name" value="ATPASE_E1_E2"/>
    <property type="match status" value="1"/>
</dbReference>
<dbReference type="SUPFAM" id="SSF81665">
    <property type="entry name" value="Calcium ATPase, transmembrane domain M"/>
    <property type="match status" value="1"/>
</dbReference>
<feature type="transmembrane region" description="Helical" evidence="16">
    <location>
        <begin position="49"/>
        <end position="67"/>
    </location>
</feature>
<comment type="subunit">
    <text evidence="16">The system is composed of three essential subunits: KdpA, KdpB and KdpC.</text>
</comment>
<evidence type="ECO:0000256" key="10">
    <source>
        <dbReference type="ARBA" id="ARBA00022842"/>
    </source>
</evidence>
<comment type="caution">
    <text evidence="19">The sequence shown here is derived from an EMBL/GenBank/DDBJ whole genome shotgun (WGS) entry which is preliminary data.</text>
</comment>
<dbReference type="PANTHER" id="PTHR43743">
    <property type="entry name" value="POTASSIUM-TRANSPORTING ATPASE ATP-BINDING SUBUNIT"/>
    <property type="match status" value="1"/>
</dbReference>
<keyword evidence="15 16" id="KW-0472">Membrane</keyword>
<dbReference type="EMBL" id="JAUSRA010000001">
    <property type="protein sequence ID" value="MDP9795995.1"/>
    <property type="molecule type" value="Genomic_DNA"/>
</dbReference>
<feature type="binding site" evidence="16">
    <location>
        <position position="491"/>
    </location>
    <ligand>
        <name>ATP</name>
        <dbReference type="ChEBI" id="CHEBI:30616"/>
    </ligand>
</feature>
<keyword evidence="13 16" id="KW-1133">Transmembrane helix</keyword>
<feature type="transmembrane region" description="Helical" evidence="16">
    <location>
        <begin position="280"/>
        <end position="304"/>
    </location>
</feature>
<dbReference type="InterPro" id="IPR018303">
    <property type="entry name" value="ATPase_P-typ_P_site"/>
</dbReference>
<dbReference type="HAMAP" id="MF_00285">
    <property type="entry name" value="KdpB"/>
    <property type="match status" value="1"/>
</dbReference>
<evidence type="ECO:0000313" key="19">
    <source>
        <dbReference type="EMBL" id="MDP9795995.1"/>
    </source>
</evidence>
<evidence type="ECO:0000256" key="14">
    <source>
        <dbReference type="ARBA" id="ARBA00023065"/>
    </source>
</evidence>
<dbReference type="SUPFAM" id="SSF81653">
    <property type="entry name" value="Calcium ATPase, transduction domain A"/>
    <property type="match status" value="1"/>
</dbReference>
<proteinExistence type="inferred from homology"/>
<dbReference type="SUPFAM" id="SSF81660">
    <property type="entry name" value="Metal cation-transporting ATPase, ATP-binding domain N"/>
    <property type="match status" value="1"/>
</dbReference>
<dbReference type="RefSeq" id="WP_306832227.1">
    <property type="nucleotide sequence ID" value="NZ_JAUSRA010000001.1"/>
</dbReference>
<dbReference type="InterPro" id="IPR023214">
    <property type="entry name" value="HAD_sf"/>
</dbReference>
<evidence type="ECO:0000256" key="15">
    <source>
        <dbReference type="ARBA" id="ARBA00023136"/>
    </source>
</evidence>
<keyword evidence="8 16" id="KW-0547">Nucleotide-binding</keyword>
<evidence type="ECO:0000256" key="2">
    <source>
        <dbReference type="ARBA" id="ARBA00022448"/>
    </source>
</evidence>
<evidence type="ECO:0000256" key="4">
    <source>
        <dbReference type="ARBA" id="ARBA00022538"/>
    </source>
</evidence>
<comment type="catalytic activity">
    <reaction evidence="16">
        <text>K(+)(out) + ATP + H2O = K(+)(in) + ADP + phosphate + H(+)</text>
        <dbReference type="Rhea" id="RHEA:16777"/>
        <dbReference type="ChEBI" id="CHEBI:15377"/>
        <dbReference type="ChEBI" id="CHEBI:15378"/>
        <dbReference type="ChEBI" id="CHEBI:29103"/>
        <dbReference type="ChEBI" id="CHEBI:30616"/>
        <dbReference type="ChEBI" id="CHEBI:43474"/>
        <dbReference type="ChEBI" id="CHEBI:456216"/>
        <dbReference type="EC" id="7.2.2.6"/>
    </reaction>
</comment>
<gene>
    <name evidence="16" type="primary">kdpB</name>
    <name evidence="19" type="ORF">J2S43_004507</name>
</gene>
<keyword evidence="2 16" id="KW-0813">Transport</keyword>
<feature type="binding site" evidence="16">
    <location>
        <position position="619"/>
    </location>
    <ligand>
        <name>Mg(2+)</name>
        <dbReference type="ChEBI" id="CHEBI:18420"/>
    </ligand>
</feature>
<dbReference type="Pfam" id="PF00702">
    <property type="entry name" value="Hydrolase"/>
    <property type="match status" value="1"/>
</dbReference>
<dbReference type="InterPro" id="IPR023298">
    <property type="entry name" value="ATPase_P-typ_TM_dom_sf"/>
</dbReference>
<evidence type="ECO:0000256" key="16">
    <source>
        <dbReference type="HAMAP-Rule" id="MF_00285"/>
    </source>
</evidence>
<evidence type="ECO:0000256" key="8">
    <source>
        <dbReference type="ARBA" id="ARBA00022741"/>
    </source>
</evidence>
<feature type="transmembrane region" description="Helical" evidence="16">
    <location>
        <begin position="715"/>
        <end position="735"/>
    </location>
</feature>
<keyword evidence="6 16" id="KW-0812">Transmembrane</keyword>
<dbReference type="PRINTS" id="PR00119">
    <property type="entry name" value="CATATPASE"/>
</dbReference>
<evidence type="ECO:0000256" key="7">
    <source>
        <dbReference type="ARBA" id="ARBA00022723"/>
    </source>
</evidence>
<feature type="transmembrane region" description="Helical" evidence="16">
    <location>
        <begin position="73"/>
        <end position="91"/>
    </location>
</feature>
<feature type="binding site" evidence="16">
    <location>
        <position position="372"/>
    </location>
    <ligand>
        <name>ATP</name>
        <dbReference type="ChEBI" id="CHEBI:30616"/>
    </ligand>
</feature>
<dbReference type="InterPro" id="IPR008250">
    <property type="entry name" value="ATPase_P-typ_transduc_dom_A_sf"/>
</dbReference>
<evidence type="ECO:0000256" key="5">
    <source>
        <dbReference type="ARBA" id="ARBA00022553"/>
    </source>
</evidence>
<evidence type="ECO:0000256" key="17">
    <source>
        <dbReference type="SAM" id="MobiDB-lite"/>
    </source>
</evidence>
<keyword evidence="12 16" id="KW-1278">Translocase</keyword>
<protein>
    <recommendedName>
        <fullName evidence="16">Potassium-transporting ATPase ATP-binding subunit</fullName>
        <ecNumber evidence="16">7.2.2.6</ecNumber>
    </recommendedName>
    <alternativeName>
        <fullName evidence="16">ATP phosphohydrolase [potassium-transporting] B chain</fullName>
    </alternativeName>
    <alternativeName>
        <fullName evidence="16">Potassium-binding and translocating subunit B</fullName>
    </alternativeName>
    <alternativeName>
        <fullName evidence="16">Potassium-translocating ATPase B chain</fullName>
    </alternativeName>
</protein>